<dbReference type="EMBL" id="JAKROA010000001">
    <property type="protein sequence ID" value="KAL5111790.1"/>
    <property type="molecule type" value="Genomic_DNA"/>
</dbReference>
<comment type="caution">
    <text evidence="2">The sequence shown here is derived from an EMBL/GenBank/DDBJ whole genome shotgun (WGS) entry which is preliminary data.</text>
</comment>
<dbReference type="Proteomes" id="UP001651158">
    <property type="component" value="Unassembled WGS sequence"/>
</dbReference>
<evidence type="ECO:0000313" key="2">
    <source>
        <dbReference type="EMBL" id="KAL5111790.1"/>
    </source>
</evidence>
<proteinExistence type="predicted"/>
<name>A0ABR4QQU8_9CEST</name>
<keyword evidence="3" id="KW-1185">Reference proteome</keyword>
<organism evidence="2 3">
    <name type="scientific">Taenia crassiceps</name>
    <dbReference type="NCBI Taxonomy" id="6207"/>
    <lineage>
        <taxon>Eukaryota</taxon>
        <taxon>Metazoa</taxon>
        <taxon>Spiralia</taxon>
        <taxon>Lophotrochozoa</taxon>
        <taxon>Platyhelminthes</taxon>
        <taxon>Cestoda</taxon>
        <taxon>Eucestoda</taxon>
        <taxon>Cyclophyllidea</taxon>
        <taxon>Taeniidae</taxon>
        <taxon>Taenia</taxon>
    </lineage>
</organism>
<reference evidence="2 3" key="1">
    <citation type="journal article" date="2022" name="Front. Cell. Infect. Microbiol.">
        <title>The Genomes of Two Strains of Taenia crassiceps the Animal Model for the Study of Human Cysticercosis.</title>
        <authorList>
            <person name="Bobes R.J."/>
            <person name="Estrada K."/>
            <person name="Rios-Valencia D.G."/>
            <person name="Calderon-Gallegos A."/>
            <person name="de la Torre P."/>
            <person name="Carrero J.C."/>
            <person name="Sanchez-Flores A."/>
            <person name="Laclette J.P."/>
        </authorList>
    </citation>
    <scope>NUCLEOTIDE SEQUENCE [LARGE SCALE GENOMIC DNA]</scope>
    <source>
        <strain evidence="2">WFUcys</strain>
    </source>
</reference>
<feature type="compositionally biased region" description="Low complexity" evidence="1">
    <location>
        <begin position="155"/>
        <end position="168"/>
    </location>
</feature>
<feature type="region of interest" description="Disordered" evidence="1">
    <location>
        <begin position="155"/>
        <end position="184"/>
    </location>
</feature>
<sequence>MTTQFDFPRLPSTLPYRSFRVKNSTLTRLQRRQRRQQQQPSLNLLSTSLLCTQMTLQPPVTHFRIRPCRCNSVSTYHEPQKYPARPVESAVNHVQTTSFGQKFSYVSPLPSPVEDAEEFENVEPILSTLTAPFFPPHVNTELTKSDVGILENSFSSPTSSFGSSVTTPLPSSAEEEEGEAPHKSILRRPNGEMEERLMTAPIGGESGRMGTTSSVCFSQSLSAFSKKGVRFDVGRNSTHTYEKDFGDEVPVNGLKRFHIARHLFQPNLLHRGGQ</sequence>
<gene>
    <name evidence="2" type="ORF">TcWFU_003540</name>
</gene>
<evidence type="ECO:0000313" key="3">
    <source>
        <dbReference type="Proteomes" id="UP001651158"/>
    </source>
</evidence>
<evidence type="ECO:0000256" key="1">
    <source>
        <dbReference type="SAM" id="MobiDB-lite"/>
    </source>
</evidence>
<protein>
    <submittedName>
        <fullName evidence="2">Uncharacterized protein</fullName>
    </submittedName>
</protein>
<accession>A0ABR4QQU8</accession>